<gene>
    <name evidence="1" type="ORF">CHR55_30360</name>
</gene>
<proteinExistence type="predicted"/>
<organism evidence="1 2">
    <name type="scientific">Rhodococcus qingshengii</name>
    <dbReference type="NCBI Taxonomy" id="334542"/>
    <lineage>
        <taxon>Bacteria</taxon>
        <taxon>Bacillati</taxon>
        <taxon>Actinomycetota</taxon>
        <taxon>Actinomycetes</taxon>
        <taxon>Mycobacteriales</taxon>
        <taxon>Nocardiaceae</taxon>
        <taxon>Rhodococcus</taxon>
        <taxon>Rhodococcus erythropolis group</taxon>
    </lineage>
</organism>
<sequence>MRRLPQKFRGIDHDTKVILKALEKAGFEIRKTTAGHPMVYRDGQMITTFSKTASDRRAVKNALAQLKRQTGFEWPPR</sequence>
<reference evidence="1 2" key="1">
    <citation type="submission" date="2017-07" db="EMBL/GenBank/DDBJ databases">
        <title>Draft sequence of Rhodococcus enclensis 23b-28.</title>
        <authorList>
            <person name="Besaury L."/>
            <person name="Sancelme M."/>
            <person name="Amato P."/>
            <person name="Lallement A."/>
            <person name="Delort A.-M."/>
        </authorList>
    </citation>
    <scope>NUCLEOTIDE SEQUENCE [LARGE SCALE GENOMIC DNA]</scope>
    <source>
        <strain evidence="1 2">23b-28</strain>
    </source>
</reference>
<evidence type="ECO:0008006" key="3">
    <source>
        <dbReference type="Google" id="ProtNLM"/>
    </source>
</evidence>
<protein>
    <recommendedName>
        <fullName evidence="3">Type II toxin-antitoxin system HicA family toxin</fullName>
    </recommendedName>
</protein>
<comment type="caution">
    <text evidence="1">The sequence shown here is derived from an EMBL/GenBank/DDBJ whole genome shotgun (WGS) entry which is preliminary data.</text>
</comment>
<dbReference type="Proteomes" id="UP000230886">
    <property type="component" value="Unassembled WGS sequence"/>
</dbReference>
<name>A0A2A5J1K8_RHOSG</name>
<evidence type="ECO:0000313" key="2">
    <source>
        <dbReference type="Proteomes" id="UP000230886"/>
    </source>
</evidence>
<dbReference type="EMBL" id="NOVD01000053">
    <property type="protein sequence ID" value="PCK23256.1"/>
    <property type="molecule type" value="Genomic_DNA"/>
</dbReference>
<dbReference type="AlphaFoldDB" id="A0A2A5J1K8"/>
<accession>A0A2A5J1K8</accession>
<evidence type="ECO:0000313" key="1">
    <source>
        <dbReference type="EMBL" id="PCK23256.1"/>
    </source>
</evidence>